<reference evidence="1" key="1">
    <citation type="submission" date="2022-11" db="EMBL/GenBank/DDBJ databases">
        <title>Chromosomal genome sequence assembly and mating type (MAT) locus characterization of the leprose asexual lichenized fungus Lepraria neglecta (Nyl.) Erichsen.</title>
        <authorList>
            <person name="Allen J.L."/>
            <person name="Pfeffer B."/>
        </authorList>
    </citation>
    <scope>NUCLEOTIDE SEQUENCE</scope>
    <source>
        <strain evidence="1">Allen 5258</strain>
    </source>
</reference>
<dbReference type="AlphaFoldDB" id="A0AAD9Z4C6"/>
<evidence type="ECO:0000313" key="2">
    <source>
        <dbReference type="Proteomes" id="UP001276659"/>
    </source>
</evidence>
<comment type="caution">
    <text evidence="1">The sequence shown here is derived from an EMBL/GenBank/DDBJ whole genome shotgun (WGS) entry which is preliminary data.</text>
</comment>
<name>A0AAD9Z4C6_9LECA</name>
<keyword evidence="2" id="KW-1185">Reference proteome</keyword>
<dbReference type="EMBL" id="JASNWA010000008">
    <property type="protein sequence ID" value="KAK3171244.1"/>
    <property type="molecule type" value="Genomic_DNA"/>
</dbReference>
<accession>A0AAD9Z4C6</accession>
<dbReference type="Proteomes" id="UP001276659">
    <property type="component" value="Unassembled WGS sequence"/>
</dbReference>
<gene>
    <name evidence="1" type="ORF">OEA41_003328</name>
</gene>
<organism evidence="1 2">
    <name type="scientific">Lepraria neglecta</name>
    <dbReference type="NCBI Taxonomy" id="209136"/>
    <lineage>
        <taxon>Eukaryota</taxon>
        <taxon>Fungi</taxon>
        <taxon>Dikarya</taxon>
        <taxon>Ascomycota</taxon>
        <taxon>Pezizomycotina</taxon>
        <taxon>Lecanoromycetes</taxon>
        <taxon>OSLEUM clade</taxon>
        <taxon>Lecanoromycetidae</taxon>
        <taxon>Lecanorales</taxon>
        <taxon>Lecanorineae</taxon>
        <taxon>Stereocaulaceae</taxon>
        <taxon>Lepraria</taxon>
    </lineage>
</organism>
<protein>
    <submittedName>
        <fullName evidence="1">Uncharacterized protein</fullName>
    </submittedName>
</protein>
<sequence>MKHLLVWLMAGQTNELRVISATVYSIAESIRKVGVHLSTGGERRYESEPIVRYVKKPGPIDRLALEPENFESPFNAKRGLQTRAQQISYSGDHPEAMIDAMPLRRDLLNRMEMFWVKGSQAAGEIRMVAVTAESHLPFDPNSDIYYTFEDFDLSSNKFGDAEYNSCA</sequence>
<evidence type="ECO:0000313" key="1">
    <source>
        <dbReference type="EMBL" id="KAK3171244.1"/>
    </source>
</evidence>
<proteinExistence type="predicted"/>